<dbReference type="AlphaFoldDB" id="A0A371DCF6"/>
<dbReference type="EMBL" id="KZ857400">
    <property type="protein sequence ID" value="RDX50235.1"/>
    <property type="molecule type" value="Genomic_DNA"/>
</dbReference>
<name>A0A371DCF6_9APHY</name>
<keyword evidence="1" id="KW-0472">Membrane</keyword>
<gene>
    <name evidence="2" type="ORF">OH76DRAFT_464485</name>
</gene>
<feature type="transmembrane region" description="Helical" evidence="1">
    <location>
        <begin position="93"/>
        <end position="114"/>
    </location>
</feature>
<organism evidence="2 3">
    <name type="scientific">Lentinus brumalis</name>
    <dbReference type="NCBI Taxonomy" id="2498619"/>
    <lineage>
        <taxon>Eukaryota</taxon>
        <taxon>Fungi</taxon>
        <taxon>Dikarya</taxon>
        <taxon>Basidiomycota</taxon>
        <taxon>Agaricomycotina</taxon>
        <taxon>Agaricomycetes</taxon>
        <taxon>Polyporales</taxon>
        <taxon>Polyporaceae</taxon>
        <taxon>Lentinus</taxon>
    </lineage>
</organism>
<dbReference type="Proteomes" id="UP000256964">
    <property type="component" value="Unassembled WGS sequence"/>
</dbReference>
<accession>A0A371DCF6</accession>
<protein>
    <submittedName>
        <fullName evidence="2">Uncharacterized protein</fullName>
    </submittedName>
</protein>
<reference evidence="2 3" key="1">
    <citation type="journal article" date="2018" name="Biotechnol. Biofuels">
        <title>Integrative visual omics of the white-rot fungus Polyporus brumalis exposes the biotechnological potential of its oxidative enzymes for delignifying raw plant biomass.</title>
        <authorList>
            <person name="Miyauchi S."/>
            <person name="Rancon A."/>
            <person name="Drula E."/>
            <person name="Hage H."/>
            <person name="Chaduli D."/>
            <person name="Favel A."/>
            <person name="Grisel S."/>
            <person name="Henrissat B."/>
            <person name="Herpoel-Gimbert I."/>
            <person name="Ruiz-Duenas F.J."/>
            <person name="Chevret D."/>
            <person name="Hainaut M."/>
            <person name="Lin J."/>
            <person name="Wang M."/>
            <person name="Pangilinan J."/>
            <person name="Lipzen A."/>
            <person name="Lesage-Meessen L."/>
            <person name="Navarro D."/>
            <person name="Riley R."/>
            <person name="Grigoriev I.V."/>
            <person name="Zhou S."/>
            <person name="Raouche S."/>
            <person name="Rosso M.N."/>
        </authorList>
    </citation>
    <scope>NUCLEOTIDE SEQUENCE [LARGE SCALE GENOMIC DNA]</scope>
    <source>
        <strain evidence="2 3">BRFM 1820</strain>
    </source>
</reference>
<evidence type="ECO:0000313" key="3">
    <source>
        <dbReference type="Proteomes" id="UP000256964"/>
    </source>
</evidence>
<keyword evidence="1" id="KW-0812">Transmembrane</keyword>
<proteinExistence type="predicted"/>
<evidence type="ECO:0000256" key="1">
    <source>
        <dbReference type="SAM" id="Phobius"/>
    </source>
</evidence>
<keyword evidence="3" id="KW-1185">Reference proteome</keyword>
<evidence type="ECO:0000313" key="2">
    <source>
        <dbReference type="EMBL" id="RDX50235.1"/>
    </source>
</evidence>
<sequence>MPSRPRLPFPSLLGTYSIVIFRRPTPSCTVPSALLPSVFCRLASGFWPCCVFIEYVVYVACGSRGGAPVPRARCSGSGSGTTQILRDTLPGTLYYRVLFFVCWSPAILLSLLWFGCTL</sequence>
<keyword evidence="1" id="KW-1133">Transmembrane helix</keyword>